<keyword evidence="6 8" id="KW-0472">Membrane</keyword>
<evidence type="ECO:0000256" key="5">
    <source>
        <dbReference type="ARBA" id="ARBA00022989"/>
    </source>
</evidence>
<accession>A0A6N3AZ86</accession>
<feature type="transmembrane region" description="Helical" evidence="8">
    <location>
        <begin position="77"/>
        <end position="96"/>
    </location>
</feature>
<feature type="domain" description="Sulfatase N-terminal" evidence="9">
    <location>
        <begin position="245"/>
        <end position="508"/>
    </location>
</feature>
<evidence type="ECO:0000313" key="10">
    <source>
        <dbReference type="EMBL" id="VYT94946.1"/>
    </source>
</evidence>
<sequence length="664" mass="76470">MKRLNSIFKMDKKNRHQILLWLIGGLILTFATEIFLRGSVKEVVSWVKETPGVMLANYLLILMLTSIFFLAKRKYMVYFISFVVILGVSITTFFLMKVRGTPLTFSDLYSIGEAMEIADKYINPTTIIIGIVCIAFFVVFCVFLYKLDGDTKRFKLINFVLVFVVSAVFFTTVRSQQAKNIMVYKRWDIPASYKCNGLTYSTVESCLKYIRTKPNDYSQSKIAKIKEKVDKAEANDNRKLNKNKPNVLFVQLEAFMDPETIKGVKYSEDPIPNFRKLTKFYTSGMANVPTTGGGTVRTEFEVMTGNNIDYLTPGEIPYSTILKSKYYNSVATTLSSQGYETHAVHNFQGNFYGRNNAYGKLGFGDFTSQEYMSGYELNERNWIKDKILTKYIKKALDSTEGSDLVYTVTVQGHSSYPTDAENYDFPIKVSGSLDQEILNQLYYYANQIKGTDDFIGDLVNMVDKMDEDTIVLFYSDHMPNLKLFTDDNFYLDKFKAPYAFYANYDIEKYDIDKIESYELSSLMFKEAGLKYGPMERFNTYMKNDKDFAKMQDLIEYDVLFGKSYYISDDEKPKKNKIKMGIDNVCVNRIEHKDNKILIHGENFTTNSRVYLNDSPVSKRFINENTLEVDEIDNLERVSIKQIGRNSVVLSSSDDFDYNSLNASK</sequence>
<name>A0A6N3AZ86_9FIRM</name>
<evidence type="ECO:0000256" key="4">
    <source>
        <dbReference type="ARBA" id="ARBA00022692"/>
    </source>
</evidence>
<reference evidence="10" key="1">
    <citation type="submission" date="2019-11" db="EMBL/GenBank/DDBJ databases">
        <authorList>
            <person name="Feng L."/>
        </authorList>
    </citation>
    <scope>NUCLEOTIDE SEQUENCE</scope>
    <source>
        <strain evidence="10">IbartlettiiLFYP30</strain>
    </source>
</reference>
<keyword evidence="7" id="KW-0175">Coiled coil</keyword>
<evidence type="ECO:0000256" key="2">
    <source>
        <dbReference type="ARBA" id="ARBA00004936"/>
    </source>
</evidence>
<feature type="transmembrane region" description="Helical" evidence="8">
    <location>
        <begin position="156"/>
        <end position="173"/>
    </location>
</feature>
<evidence type="ECO:0000256" key="1">
    <source>
        <dbReference type="ARBA" id="ARBA00004651"/>
    </source>
</evidence>
<dbReference type="InterPro" id="IPR000917">
    <property type="entry name" value="Sulfatase_N"/>
</dbReference>
<evidence type="ECO:0000256" key="8">
    <source>
        <dbReference type="SAM" id="Phobius"/>
    </source>
</evidence>
<evidence type="ECO:0000256" key="6">
    <source>
        <dbReference type="ARBA" id="ARBA00023136"/>
    </source>
</evidence>
<dbReference type="AlphaFoldDB" id="A0A6N3AZ86"/>
<evidence type="ECO:0000256" key="3">
    <source>
        <dbReference type="ARBA" id="ARBA00022475"/>
    </source>
</evidence>
<dbReference type="InterPro" id="IPR017850">
    <property type="entry name" value="Alkaline_phosphatase_core_sf"/>
</dbReference>
<comment type="pathway">
    <text evidence="2">Cell wall biogenesis; lipoteichoic acid biosynthesis.</text>
</comment>
<keyword evidence="5 8" id="KW-1133">Transmembrane helix</keyword>
<feature type="transmembrane region" description="Helical" evidence="8">
    <location>
        <begin position="20"/>
        <end position="40"/>
    </location>
</feature>
<dbReference type="PANTHER" id="PTHR47371">
    <property type="entry name" value="LIPOTEICHOIC ACID SYNTHASE"/>
    <property type="match status" value="1"/>
</dbReference>
<keyword evidence="4 8" id="KW-0812">Transmembrane</keyword>
<dbReference type="InterPro" id="IPR050448">
    <property type="entry name" value="OpgB/LTA_synthase_biosynth"/>
</dbReference>
<feature type="transmembrane region" description="Helical" evidence="8">
    <location>
        <begin position="121"/>
        <end position="144"/>
    </location>
</feature>
<keyword evidence="3" id="KW-1003">Cell membrane</keyword>
<dbReference type="SUPFAM" id="SSF53649">
    <property type="entry name" value="Alkaline phosphatase-like"/>
    <property type="match status" value="1"/>
</dbReference>
<gene>
    <name evidence="10" type="ORF">IBLFYP30_01403</name>
</gene>
<feature type="transmembrane region" description="Helical" evidence="8">
    <location>
        <begin position="52"/>
        <end position="70"/>
    </location>
</feature>
<evidence type="ECO:0000259" key="9">
    <source>
        <dbReference type="Pfam" id="PF00884"/>
    </source>
</evidence>
<dbReference type="GO" id="GO:0005886">
    <property type="term" value="C:plasma membrane"/>
    <property type="evidence" value="ECO:0007669"/>
    <property type="project" value="UniProtKB-SubCell"/>
</dbReference>
<dbReference type="PANTHER" id="PTHR47371:SF3">
    <property type="entry name" value="PHOSPHOGLYCEROL TRANSFERASE I"/>
    <property type="match status" value="1"/>
</dbReference>
<organism evidence="10">
    <name type="scientific">Intestinibacter bartlettii</name>
    <dbReference type="NCBI Taxonomy" id="261299"/>
    <lineage>
        <taxon>Bacteria</taxon>
        <taxon>Bacillati</taxon>
        <taxon>Bacillota</taxon>
        <taxon>Clostridia</taxon>
        <taxon>Peptostreptococcales</taxon>
        <taxon>Peptostreptococcaceae</taxon>
        <taxon>Intestinibacter</taxon>
    </lineage>
</organism>
<dbReference type="RefSeq" id="WP_024037322.1">
    <property type="nucleotide sequence ID" value="NZ_CACRUE010000022.1"/>
</dbReference>
<dbReference type="Pfam" id="PF00884">
    <property type="entry name" value="Sulfatase"/>
    <property type="match status" value="1"/>
</dbReference>
<protein>
    <submittedName>
        <fullName evidence="10">Sulfatase</fullName>
    </submittedName>
</protein>
<dbReference type="EMBL" id="CACRUE010000022">
    <property type="protein sequence ID" value="VYT94946.1"/>
    <property type="molecule type" value="Genomic_DNA"/>
</dbReference>
<feature type="coiled-coil region" evidence="7">
    <location>
        <begin position="215"/>
        <end position="242"/>
    </location>
</feature>
<evidence type="ECO:0000256" key="7">
    <source>
        <dbReference type="SAM" id="Coils"/>
    </source>
</evidence>
<dbReference type="CDD" id="cd16015">
    <property type="entry name" value="LTA_synthase"/>
    <property type="match status" value="1"/>
</dbReference>
<comment type="subcellular location">
    <subcellularLocation>
        <location evidence="1">Cell membrane</location>
        <topology evidence="1">Multi-pass membrane protein</topology>
    </subcellularLocation>
</comment>
<proteinExistence type="predicted"/>
<dbReference type="Gene3D" id="3.40.720.10">
    <property type="entry name" value="Alkaline Phosphatase, subunit A"/>
    <property type="match status" value="1"/>
</dbReference>